<dbReference type="Proteomes" id="UP001601303">
    <property type="component" value="Unassembled WGS sequence"/>
</dbReference>
<keyword evidence="1" id="KW-0808">Transferase</keyword>
<keyword evidence="3" id="KW-0067">ATP-binding</keyword>
<name>A0ABW6ME98_9ACTN</name>
<dbReference type="Pfam" id="PF13581">
    <property type="entry name" value="HATPase_c_2"/>
    <property type="match status" value="1"/>
</dbReference>
<evidence type="ECO:0000313" key="4">
    <source>
        <dbReference type="Proteomes" id="UP001601303"/>
    </source>
</evidence>
<dbReference type="InterPro" id="IPR050267">
    <property type="entry name" value="Anti-sigma-factor_SerPK"/>
</dbReference>
<dbReference type="EMBL" id="JBIAHM010000016">
    <property type="protein sequence ID" value="MFE9604464.1"/>
    <property type="molecule type" value="Genomic_DNA"/>
</dbReference>
<evidence type="ECO:0000259" key="2">
    <source>
        <dbReference type="Pfam" id="PF13581"/>
    </source>
</evidence>
<dbReference type="GO" id="GO:0005524">
    <property type="term" value="F:ATP binding"/>
    <property type="evidence" value="ECO:0007669"/>
    <property type="project" value="UniProtKB-KW"/>
</dbReference>
<proteinExistence type="predicted"/>
<sequence>MAQASTAVGAGAAADSRLRGCPELDEFFERHRGSGAGVIAEADRAVPGRARVIVRARLRYWGWPGLVESADVLVTELVTNAFKHGLGDVGLRVYLTDTHLVIEVRDGSHQLPVLGDAALDDEAGRGLFLVAAVADGWGVSSDGMTTWCSLPL</sequence>
<evidence type="ECO:0000256" key="1">
    <source>
        <dbReference type="ARBA" id="ARBA00022527"/>
    </source>
</evidence>
<dbReference type="Gene3D" id="3.30.565.10">
    <property type="entry name" value="Histidine kinase-like ATPase, C-terminal domain"/>
    <property type="match status" value="1"/>
</dbReference>
<dbReference type="PANTHER" id="PTHR35526:SF3">
    <property type="entry name" value="ANTI-SIGMA-F FACTOR RSBW"/>
    <property type="match status" value="1"/>
</dbReference>
<gene>
    <name evidence="3" type="ORF">ACFYNQ_38715</name>
</gene>
<dbReference type="SUPFAM" id="SSF55874">
    <property type="entry name" value="ATPase domain of HSP90 chaperone/DNA topoisomerase II/histidine kinase"/>
    <property type="match status" value="1"/>
</dbReference>
<dbReference type="RefSeq" id="WP_388113397.1">
    <property type="nucleotide sequence ID" value="NZ_JBIAHM010000016.1"/>
</dbReference>
<keyword evidence="3" id="KW-0547">Nucleotide-binding</keyword>
<evidence type="ECO:0000313" key="3">
    <source>
        <dbReference type="EMBL" id="MFE9604464.1"/>
    </source>
</evidence>
<organism evidence="3 4">
    <name type="scientific">Streptomyces hokutonensis</name>
    <dbReference type="NCBI Taxonomy" id="1306990"/>
    <lineage>
        <taxon>Bacteria</taxon>
        <taxon>Bacillati</taxon>
        <taxon>Actinomycetota</taxon>
        <taxon>Actinomycetes</taxon>
        <taxon>Kitasatosporales</taxon>
        <taxon>Streptomycetaceae</taxon>
        <taxon>Streptomyces</taxon>
    </lineage>
</organism>
<dbReference type="PANTHER" id="PTHR35526">
    <property type="entry name" value="ANTI-SIGMA-F FACTOR RSBW-RELATED"/>
    <property type="match status" value="1"/>
</dbReference>
<dbReference type="InterPro" id="IPR036890">
    <property type="entry name" value="HATPase_C_sf"/>
</dbReference>
<feature type="domain" description="Histidine kinase/HSP90-like ATPase" evidence="2">
    <location>
        <begin position="50"/>
        <end position="146"/>
    </location>
</feature>
<keyword evidence="1" id="KW-0723">Serine/threonine-protein kinase</keyword>
<reference evidence="3 4" key="1">
    <citation type="submission" date="2024-10" db="EMBL/GenBank/DDBJ databases">
        <title>The Natural Products Discovery Center: Release of the First 8490 Sequenced Strains for Exploring Actinobacteria Biosynthetic Diversity.</title>
        <authorList>
            <person name="Kalkreuter E."/>
            <person name="Kautsar S.A."/>
            <person name="Yang D."/>
            <person name="Bader C.D."/>
            <person name="Teijaro C.N."/>
            <person name="Fluegel L."/>
            <person name="Davis C.M."/>
            <person name="Simpson J.R."/>
            <person name="Lauterbach L."/>
            <person name="Steele A.D."/>
            <person name="Gui C."/>
            <person name="Meng S."/>
            <person name="Li G."/>
            <person name="Viehrig K."/>
            <person name="Ye F."/>
            <person name="Su P."/>
            <person name="Kiefer A.F."/>
            <person name="Nichols A."/>
            <person name="Cepeda A.J."/>
            <person name="Yan W."/>
            <person name="Fan B."/>
            <person name="Jiang Y."/>
            <person name="Adhikari A."/>
            <person name="Zheng C.-J."/>
            <person name="Schuster L."/>
            <person name="Cowan T.M."/>
            <person name="Smanski M.J."/>
            <person name="Chevrette M.G."/>
            <person name="De Carvalho L.P.S."/>
            <person name="Shen B."/>
        </authorList>
    </citation>
    <scope>NUCLEOTIDE SEQUENCE [LARGE SCALE GENOMIC DNA]</scope>
    <source>
        <strain evidence="3 4">NPDC006488</strain>
    </source>
</reference>
<accession>A0ABW6ME98</accession>
<keyword evidence="1" id="KW-0418">Kinase</keyword>
<dbReference type="InterPro" id="IPR003594">
    <property type="entry name" value="HATPase_dom"/>
</dbReference>
<keyword evidence="4" id="KW-1185">Reference proteome</keyword>
<comment type="caution">
    <text evidence="3">The sequence shown here is derived from an EMBL/GenBank/DDBJ whole genome shotgun (WGS) entry which is preliminary data.</text>
</comment>
<protein>
    <submittedName>
        <fullName evidence="3">ATP-binding protein</fullName>
    </submittedName>
</protein>
<dbReference type="CDD" id="cd16936">
    <property type="entry name" value="HATPase_RsbW-like"/>
    <property type="match status" value="1"/>
</dbReference>